<evidence type="ECO:0000313" key="3">
    <source>
        <dbReference type="RefSeq" id="XP_025018742.1"/>
    </source>
</evidence>
<dbReference type="RefSeq" id="XP_025018742.1">
    <property type="nucleotide sequence ID" value="XM_025162974.1"/>
</dbReference>
<dbReference type="InterPro" id="IPR036116">
    <property type="entry name" value="FN3_sf"/>
</dbReference>
<dbReference type="Proteomes" id="UP000695026">
    <property type="component" value="Unplaced"/>
</dbReference>
<gene>
    <name evidence="3" type="primary">LOC103059302</name>
</gene>
<sequence length="494" mass="55428">MLISENFYPRLIWQPTPNITDSIRYEVERSNSNRSSPMWIKEVSCKGNNQKETQSCQLHLPQLFSTYHARVRARDGSILSEWAKSNGLQLYKDTIIGPLVLSLTITEHTLSVSISLPPTPLKEKDSSVILSLLKVLLTLQGEDGSTQKAMMANELGRDFWNANLEYTMSLEHIFHNMKPNTNYCVEAEVINHPAKKAVECMLMPGSPTSNYWTVFVISFVTLFGVILLSVVGRTFLKPYLHLSSKGMDFPKSLIFLHETCVSRCVFHLEAGPSISLLVVAWPNNHSFPTEQEKCQIEFIPGGSYAQSLSPYCTNGFFQGNPSNKDASLSSLSLVETSSVIGLVKDKDPTDKCCRIVPQHLESSHLPSPLSARFHFHSLGTGHWKLKCKVDLKDGLAEWPSASSSDILLSSLILQSTPDIQSLPYNPKACVTVENYHTYLEIATEDDKKLFVCEEHSRFSNIREHPTGPNLEVKRSEMITFPGYDFRPPIPSCDL</sequence>
<organism evidence="2 3">
    <name type="scientific">Python bivittatus</name>
    <name type="common">Burmese python</name>
    <name type="synonym">Python molurus bivittatus</name>
    <dbReference type="NCBI Taxonomy" id="176946"/>
    <lineage>
        <taxon>Eukaryota</taxon>
        <taxon>Metazoa</taxon>
        <taxon>Chordata</taxon>
        <taxon>Craniata</taxon>
        <taxon>Vertebrata</taxon>
        <taxon>Euteleostomi</taxon>
        <taxon>Lepidosauria</taxon>
        <taxon>Squamata</taxon>
        <taxon>Bifurcata</taxon>
        <taxon>Unidentata</taxon>
        <taxon>Episquamata</taxon>
        <taxon>Toxicofera</taxon>
        <taxon>Serpentes</taxon>
        <taxon>Henophidia</taxon>
        <taxon>Pythonidae</taxon>
        <taxon>Python</taxon>
    </lineage>
</organism>
<keyword evidence="1" id="KW-0812">Transmembrane</keyword>
<dbReference type="OrthoDB" id="10031784at2759"/>
<keyword evidence="1" id="KW-1133">Transmembrane helix</keyword>
<protein>
    <submittedName>
        <fullName evidence="3">Uncharacterized protein LOC103059302 isoform X1</fullName>
    </submittedName>
</protein>
<dbReference type="KEGG" id="pbi:103059302"/>
<dbReference type="GO" id="GO:0005886">
    <property type="term" value="C:plasma membrane"/>
    <property type="evidence" value="ECO:0007669"/>
    <property type="project" value="TreeGrafter"/>
</dbReference>
<dbReference type="PANTHER" id="PTHR20859">
    <property type="entry name" value="INTERFERON/INTERLEUKIN RECEPTOR"/>
    <property type="match status" value="1"/>
</dbReference>
<dbReference type="GeneID" id="103059302"/>
<dbReference type="AlphaFoldDB" id="A0A9F5MTW1"/>
<dbReference type="GO" id="GO:0004896">
    <property type="term" value="F:cytokine receptor activity"/>
    <property type="evidence" value="ECO:0007669"/>
    <property type="project" value="TreeGrafter"/>
</dbReference>
<dbReference type="InterPro" id="IPR013783">
    <property type="entry name" value="Ig-like_fold"/>
</dbReference>
<feature type="transmembrane region" description="Helical" evidence="1">
    <location>
        <begin position="211"/>
        <end position="236"/>
    </location>
</feature>
<dbReference type="SUPFAM" id="SSF49265">
    <property type="entry name" value="Fibronectin type III"/>
    <property type="match status" value="2"/>
</dbReference>
<accession>A0A9F5MTW1</accession>
<evidence type="ECO:0000256" key="1">
    <source>
        <dbReference type="SAM" id="Phobius"/>
    </source>
</evidence>
<name>A0A9F5MTW1_PYTBI</name>
<keyword evidence="2" id="KW-1185">Reference proteome</keyword>
<dbReference type="PANTHER" id="PTHR20859:SF84">
    <property type="entry name" value="INTERFERON ALPHA_BETA RECEPTOR 2"/>
    <property type="match status" value="1"/>
</dbReference>
<proteinExistence type="predicted"/>
<dbReference type="Gene3D" id="2.60.40.10">
    <property type="entry name" value="Immunoglobulins"/>
    <property type="match status" value="1"/>
</dbReference>
<reference evidence="3" key="1">
    <citation type="submission" date="2025-08" db="UniProtKB">
        <authorList>
            <consortium name="RefSeq"/>
        </authorList>
    </citation>
    <scope>IDENTIFICATION</scope>
    <source>
        <tissue evidence="3">Liver</tissue>
    </source>
</reference>
<dbReference type="InterPro" id="IPR050650">
    <property type="entry name" value="Type-II_Cytokine-TF_Rcpt"/>
</dbReference>
<evidence type="ECO:0000313" key="2">
    <source>
        <dbReference type="Proteomes" id="UP000695026"/>
    </source>
</evidence>
<keyword evidence="1" id="KW-0472">Membrane</keyword>